<protein>
    <submittedName>
        <fullName evidence="1">Uncharacterized protein</fullName>
    </submittedName>
</protein>
<comment type="caution">
    <text evidence="1">The sequence shown here is derived from an EMBL/GenBank/DDBJ whole genome shotgun (WGS) entry which is preliminary data.</text>
</comment>
<name>W2CGH4_9BACT</name>
<dbReference type="AlphaFoldDB" id="W2CGH4"/>
<dbReference type="Proteomes" id="UP000034982">
    <property type="component" value="Unassembled WGS sequence"/>
</dbReference>
<sequence>MKCKASGLEGFREHTQPLIFFYSFSCIKKGEKERE</sequence>
<proteinExistence type="predicted"/>
<evidence type="ECO:0000313" key="2">
    <source>
        <dbReference type="Proteomes" id="UP000034982"/>
    </source>
</evidence>
<dbReference type="EMBL" id="AYYE01001206">
    <property type="protein sequence ID" value="ETK06220.1"/>
    <property type="molecule type" value="Genomic_DNA"/>
</dbReference>
<gene>
    <name evidence="1" type="ORF">T230_13670</name>
</gene>
<reference evidence="1 2" key="1">
    <citation type="submission" date="2013-11" db="EMBL/GenBank/DDBJ databases">
        <title>Single cell genomics of uncultured Tannerella BU063 (oral taxon 286).</title>
        <authorList>
            <person name="Beall C.J."/>
            <person name="Campbell A.G."/>
            <person name="Griffen A.L."/>
            <person name="Podar M."/>
            <person name="Leys E.J."/>
        </authorList>
    </citation>
    <scope>NUCLEOTIDE SEQUENCE [LARGE SCALE GENOMIC DNA]</scope>
    <source>
        <strain evidence="1">Cell 1/3</strain>
    </source>
</reference>
<accession>W2CGH4</accession>
<evidence type="ECO:0000313" key="1">
    <source>
        <dbReference type="EMBL" id="ETK06220.1"/>
    </source>
</evidence>
<organism evidence="1 2">
    <name type="scientific">Tannerella sp. oral taxon BU063 isolate Cell 1/3</name>
    <dbReference type="NCBI Taxonomy" id="1411022"/>
    <lineage>
        <taxon>Bacteria</taxon>
        <taxon>Pseudomonadati</taxon>
        <taxon>Bacteroidota</taxon>
        <taxon>Bacteroidia</taxon>
        <taxon>Bacteroidales</taxon>
        <taxon>Tannerellaceae</taxon>
        <taxon>Tannerella</taxon>
    </lineage>
</organism>